<sequence>LALFSLSLSLSQRFQVQRSSLFSLLLVALKFIFDFPLAANRGLCILFGIQGFPFKVTWSSFSKYVQISGCIAQKMNCWRRM</sequence>
<dbReference type="Proteomes" id="UP000541444">
    <property type="component" value="Unassembled WGS sequence"/>
</dbReference>
<accession>A0A7J7P3L6</accession>
<dbReference type="EMBL" id="JACGCM010000309">
    <property type="protein sequence ID" value="KAF6173930.1"/>
    <property type="molecule type" value="Genomic_DNA"/>
</dbReference>
<reference evidence="1 2" key="1">
    <citation type="journal article" date="2020" name="IScience">
        <title>Genome Sequencing of the Endangered Kingdonia uniflora (Circaeasteraceae, Ranunculales) Reveals Potential Mechanisms of Evolutionary Specialization.</title>
        <authorList>
            <person name="Sun Y."/>
            <person name="Deng T."/>
            <person name="Zhang A."/>
            <person name="Moore M.J."/>
            <person name="Landis J.B."/>
            <person name="Lin N."/>
            <person name="Zhang H."/>
            <person name="Zhang X."/>
            <person name="Huang J."/>
            <person name="Zhang X."/>
            <person name="Sun H."/>
            <person name="Wang H."/>
        </authorList>
    </citation>
    <scope>NUCLEOTIDE SEQUENCE [LARGE SCALE GENOMIC DNA]</scope>
    <source>
        <strain evidence="1">TB1705</strain>
        <tissue evidence="1">Leaf</tissue>
    </source>
</reference>
<name>A0A7J7P3L6_9MAGN</name>
<proteinExistence type="predicted"/>
<keyword evidence="2" id="KW-1185">Reference proteome</keyword>
<protein>
    <submittedName>
        <fullName evidence="1">Uncharacterized protein</fullName>
    </submittedName>
</protein>
<organism evidence="1 2">
    <name type="scientific">Kingdonia uniflora</name>
    <dbReference type="NCBI Taxonomy" id="39325"/>
    <lineage>
        <taxon>Eukaryota</taxon>
        <taxon>Viridiplantae</taxon>
        <taxon>Streptophyta</taxon>
        <taxon>Embryophyta</taxon>
        <taxon>Tracheophyta</taxon>
        <taxon>Spermatophyta</taxon>
        <taxon>Magnoliopsida</taxon>
        <taxon>Ranunculales</taxon>
        <taxon>Circaeasteraceae</taxon>
        <taxon>Kingdonia</taxon>
    </lineage>
</organism>
<gene>
    <name evidence="1" type="ORF">GIB67_039881</name>
</gene>
<evidence type="ECO:0000313" key="2">
    <source>
        <dbReference type="Proteomes" id="UP000541444"/>
    </source>
</evidence>
<dbReference type="AlphaFoldDB" id="A0A7J7P3L6"/>
<feature type="non-terminal residue" evidence="1">
    <location>
        <position position="81"/>
    </location>
</feature>
<comment type="caution">
    <text evidence="1">The sequence shown here is derived from an EMBL/GenBank/DDBJ whole genome shotgun (WGS) entry which is preliminary data.</text>
</comment>
<evidence type="ECO:0000313" key="1">
    <source>
        <dbReference type="EMBL" id="KAF6173930.1"/>
    </source>
</evidence>